<feature type="region of interest" description="Disordered" evidence="6">
    <location>
        <begin position="136"/>
        <end position="157"/>
    </location>
</feature>
<evidence type="ECO:0000313" key="9">
    <source>
        <dbReference type="Proteomes" id="UP001558713"/>
    </source>
</evidence>
<keyword evidence="9" id="KW-1185">Reference proteome</keyword>
<dbReference type="PANTHER" id="PTHR46776">
    <property type="entry name" value="CYCLIN-DEPENDENT KINASE INHIBITOR 4-RELATED"/>
    <property type="match status" value="1"/>
</dbReference>
<keyword evidence="4" id="KW-0131">Cell cycle</keyword>
<proteinExistence type="inferred from homology"/>
<dbReference type="Proteomes" id="UP001558713">
    <property type="component" value="Unassembled WGS sequence"/>
</dbReference>
<sequence>MSEKIPNPSPNCKREFEEASSISVSLPLKKTKLDDDDDSSDSHDVVVFANPSSSSSSVSSSTPSGSDECSVTSAGQENELSSSISSGCFSSESKEIAKNSSTFVSDLEAHQISENETSTIINSNFRKETSPVSEALGETTTEMKSSSSASKKTPTPAEIDNFLSELEEKNDEKQKKFIEKYNFDIVNDKPLEGRYKWDRFKP</sequence>
<evidence type="ECO:0000256" key="5">
    <source>
        <dbReference type="PIRNR" id="PIRNR017811"/>
    </source>
</evidence>
<evidence type="ECO:0000256" key="3">
    <source>
        <dbReference type="ARBA" id="ARBA00023013"/>
    </source>
</evidence>
<comment type="similarity">
    <text evidence="2 5">Belongs to the CDI family. ICK/KRP subfamily.</text>
</comment>
<feature type="compositionally biased region" description="Low complexity" evidence="6">
    <location>
        <begin position="138"/>
        <end position="157"/>
    </location>
</feature>
<feature type="compositionally biased region" description="Low complexity" evidence="6">
    <location>
        <begin position="52"/>
        <end position="66"/>
    </location>
</feature>
<feature type="region of interest" description="Disordered" evidence="6">
    <location>
        <begin position="1"/>
        <end position="20"/>
    </location>
</feature>
<dbReference type="Pfam" id="PF02234">
    <property type="entry name" value="CDI"/>
    <property type="match status" value="1"/>
</dbReference>
<accession>A0ABD1A7Q6</accession>
<comment type="caution">
    <text evidence="8">The sequence shown here is derived from an EMBL/GenBank/DDBJ whole genome shotgun (WGS) entry which is preliminary data.</text>
</comment>
<dbReference type="PIRSF" id="PIRSF017811">
    <property type="entry name" value="CDK_inhib_pln"/>
    <property type="match status" value="1"/>
</dbReference>
<evidence type="ECO:0000256" key="1">
    <source>
        <dbReference type="ARBA" id="ARBA00004642"/>
    </source>
</evidence>
<gene>
    <name evidence="8" type="ORF">V5N11_011205</name>
</gene>
<name>A0ABD1A7Q6_CARAN</name>
<dbReference type="EMBL" id="JBANAX010000567">
    <property type="protein sequence ID" value="KAL1202835.1"/>
    <property type="molecule type" value="Genomic_DNA"/>
</dbReference>
<dbReference type="GO" id="GO:0004861">
    <property type="term" value="F:cyclin-dependent protein serine/threonine kinase inhibitor activity"/>
    <property type="evidence" value="ECO:0007669"/>
    <property type="project" value="UniProtKB-UniRule"/>
</dbReference>
<evidence type="ECO:0000259" key="7">
    <source>
        <dbReference type="Pfam" id="PF02234"/>
    </source>
</evidence>
<evidence type="ECO:0000256" key="4">
    <source>
        <dbReference type="ARBA" id="ARBA00023306"/>
    </source>
</evidence>
<organism evidence="8 9">
    <name type="scientific">Cardamine amara subsp. amara</name>
    <dbReference type="NCBI Taxonomy" id="228776"/>
    <lineage>
        <taxon>Eukaryota</taxon>
        <taxon>Viridiplantae</taxon>
        <taxon>Streptophyta</taxon>
        <taxon>Embryophyta</taxon>
        <taxon>Tracheophyta</taxon>
        <taxon>Spermatophyta</taxon>
        <taxon>Magnoliopsida</taxon>
        <taxon>eudicotyledons</taxon>
        <taxon>Gunneridae</taxon>
        <taxon>Pentapetalae</taxon>
        <taxon>rosids</taxon>
        <taxon>malvids</taxon>
        <taxon>Brassicales</taxon>
        <taxon>Brassicaceae</taxon>
        <taxon>Cardamineae</taxon>
        <taxon>Cardamine</taxon>
    </lineage>
</organism>
<reference evidence="8 9" key="1">
    <citation type="submission" date="2024-04" db="EMBL/GenBank/DDBJ databases">
        <title>Genome assembly C_amara_ONT_v2.</title>
        <authorList>
            <person name="Yant L."/>
            <person name="Moore C."/>
            <person name="Slenker M."/>
        </authorList>
    </citation>
    <scope>NUCLEOTIDE SEQUENCE [LARGE SCALE GENOMIC DNA]</scope>
    <source>
        <tissue evidence="8">Leaf</tissue>
    </source>
</reference>
<dbReference type="AlphaFoldDB" id="A0ABD1A7Q6"/>
<protein>
    <recommendedName>
        <fullName evidence="5">Cyclin-dependent kinase inhibitor</fullName>
    </recommendedName>
</protein>
<dbReference type="GO" id="GO:0005654">
    <property type="term" value="C:nucleoplasm"/>
    <property type="evidence" value="ECO:0007669"/>
    <property type="project" value="UniProtKB-SubCell"/>
</dbReference>
<evidence type="ECO:0000313" key="8">
    <source>
        <dbReference type="EMBL" id="KAL1202835.1"/>
    </source>
</evidence>
<feature type="domain" description="Cyclin-dependent kinase inhibitor" evidence="7">
    <location>
        <begin position="153"/>
        <end position="199"/>
    </location>
</feature>
<dbReference type="InterPro" id="IPR003175">
    <property type="entry name" value="CDI_dom"/>
</dbReference>
<feature type="compositionally biased region" description="Low complexity" evidence="6">
    <location>
        <begin position="81"/>
        <end position="90"/>
    </location>
</feature>
<feature type="compositionally biased region" description="Polar residues" evidence="6">
    <location>
        <begin position="67"/>
        <end position="80"/>
    </location>
</feature>
<dbReference type="InterPro" id="IPR044275">
    <property type="entry name" value="KRP"/>
</dbReference>
<evidence type="ECO:0000256" key="6">
    <source>
        <dbReference type="SAM" id="MobiDB-lite"/>
    </source>
</evidence>
<feature type="region of interest" description="Disordered" evidence="6">
    <location>
        <begin position="27"/>
        <end position="90"/>
    </location>
</feature>
<dbReference type="Gene3D" id="4.10.365.10">
    <property type="entry name" value="p27"/>
    <property type="match status" value="1"/>
</dbReference>
<keyword evidence="3 5" id="KW-0649">Protein kinase inhibitor</keyword>
<dbReference type="InterPro" id="IPR044898">
    <property type="entry name" value="CDI_dom_sf"/>
</dbReference>
<comment type="subcellular location">
    <subcellularLocation>
        <location evidence="1">Nucleus</location>
        <location evidence="1">Nucleoplasm</location>
    </subcellularLocation>
</comment>
<evidence type="ECO:0000256" key="2">
    <source>
        <dbReference type="ARBA" id="ARBA00010274"/>
    </source>
</evidence>